<sequence>MNRPTVPWREARVPSKIDLTLACEVGERERRVRLKAVEVRNFRSLLDVCIAIDMTTTLIVGKNNTGKTSLLDVFSKFVHVGGSFAIEDLSTVRINDLVAAVHKYAQSKTERNNGNEPAAEDLLKQALALIPSIELKLTFEYTAEDDIAPIASIILDLDESSHEAKLCAALEMAKPLEFLEETYAIEPADQLVKYIRRSFGRVFAARYYAVDAVTSSHRVEVNRTIVQKIFSTNFIYAQNKLDDSSADTTRNLSKTFAAYYNLAGADNPSVEDIENALAQVAVQLDGKYETLFKPIFDDLNGFGVDTITPIQNLKVQAYFEANRIVEGNTRLYYESGGHLLPEGYNGLGYTKLIFTILQCVASYEAYLKSAPKPSFQVLFIEEPEAHLHPQMQEVFIKNVKEYIQSKAGWNVQVIITTHSSHIVASSSFANIRYFDNSDSASIVVKDLSTFQGKVSEDADNTLRFLRQHMVLSKCDLFFADRVILVEGTVERLLLPAMIAECVPTLRHKYVSLVEVGGAYAHKFKELLTFINIPTLVITDIDSVDPSSRGKACETSVAGAVTSNATLKTWLPKRVSISDLIALPESQKVDGMFRVAYQVSEASGGKVGRSFEEAFILANAQVIATQLSSLALKDHFTDDVTGDPLSETDIQANSYEVAKSLSNKKTDLAFDIMYLSNWNVPRYIKEGLEWLSRGH</sequence>
<dbReference type="InterPro" id="IPR051396">
    <property type="entry name" value="Bact_Antivir_Def_Nuclease"/>
</dbReference>
<keyword evidence="4" id="KW-1185">Reference proteome</keyword>
<evidence type="ECO:0000259" key="1">
    <source>
        <dbReference type="Pfam" id="PF13175"/>
    </source>
</evidence>
<dbReference type="InterPro" id="IPR027417">
    <property type="entry name" value="P-loop_NTPase"/>
</dbReference>
<proteinExistence type="predicted"/>
<dbReference type="Gene3D" id="3.40.50.300">
    <property type="entry name" value="P-loop containing nucleotide triphosphate hydrolases"/>
    <property type="match status" value="2"/>
</dbReference>
<dbReference type="Proteomes" id="UP000601223">
    <property type="component" value="Unassembled WGS sequence"/>
</dbReference>
<dbReference type="PANTHER" id="PTHR43581">
    <property type="entry name" value="ATP/GTP PHOSPHATASE"/>
    <property type="match status" value="1"/>
</dbReference>
<keyword evidence="3" id="KW-0378">Hydrolase</keyword>
<organism evidence="3 4">
    <name type="scientific">Catellatospora bangladeshensis</name>
    <dbReference type="NCBI Taxonomy" id="310355"/>
    <lineage>
        <taxon>Bacteria</taxon>
        <taxon>Bacillati</taxon>
        <taxon>Actinomycetota</taxon>
        <taxon>Actinomycetes</taxon>
        <taxon>Micromonosporales</taxon>
        <taxon>Micromonosporaceae</taxon>
        <taxon>Catellatospora</taxon>
    </lineage>
</organism>
<dbReference type="Pfam" id="PF20469">
    <property type="entry name" value="OLD-like_TOPRIM"/>
    <property type="match status" value="1"/>
</dbReference>
<protein>
    <submittedName>
        <fullName evidence="3">ATP-dependent endonuclease</fullName>
    </submittedName>
</protein>
<dbReference type="GO" id="GO:0004519">
    <property type="term" value="F:endonuclease activity"/>
    <property type="evidence" value="ECO:0007669"/>
    <property type="project" value="UniProtKB-KW"/>
</dbReference>
<dbReference type="InterPro" id="IPR034139">
    <property type="entry name" value="TOPRIM_OLD"/>
</dbReference>
<keyword evidence="3" id="KW-0540">Nuclease</keyword>
<dbReference type="EMBL" id="BONF01000010">
    <property type="protein sequence ID" value="GIF80689.1"/>
    <property type="molecule type" value="Genomic_DNA"/>
</dbReference>
<evidence type="ECO:0000313" key="4">
    <source>
        <dbReference type="Proteomes" id="UP000601223"/>
    </source>
</evidence>
<name>A0A8J3JMJ9_9ACTN</name>
<comment type="caution">
    <text evidence="3">The sequence shown here is derived from an EMBL/GenBank/DDBJ whole genome shotgun (WGS) entry which is preliminary data.</text>
</comment>
<accession>A0A8J3JMJ9</accession>
<dbReference type="Pfam" id="PF13175">
    <property type="entry name" value="AAA_15"/>
    <property type="match status" value="1"/>
</dbReference>
<keyword evidence="3" id="KW-0255">Endonuclease</keyword>
<dbReference type="CDD" id="cd01026">
    <property type="entry name" value="TOPRIM_OLD"/>
    <property type="match status" value="1"/>
</dbReference>
<dbReference type="AlphaFoldDB" id="A0A8J3JMJ9"/>
<reference evidence="3 4" key="1">
    <citation type="submission" date="2021-01" db="EMBL/GenBank/DDBJ databases">
        <title>Whole genome shotgun sequence of Catellatospora bangladeshensis NBRC 107357.</title>
        <authorList>
            <person name="Komaki H."/>
            <person name="Tamura T."/>
        </authorList>
    </citation>
    <scope>NUCLEOTIDE SEQUENCE [LARGE SCALE GENOMIC DNA]</scope>
    <source>
        <strain evidence="3 4">NBRC 107357</strain>
    </source>
</reference>
<evidence type="ECO:0000313" key="3">
    <source>
        <dbReference type="EMBL" id="GIF80689.1"/>
    </source>
</evidence>
<feature type="domain" description="OLD protein-like TOPRIM" evidence="2">
    <location>
        <begin position="477"/>
        <end position="541"/>
    </location>
</feature>
<evidence type="ECO:0000259" key="2">
    <source>
        <dbReference type="Pfam" id="PF20469"/>
    </source>
</evidence>
<dbReference type="InterPro" id="IPR041685">
    <property type="entry name" value="AAA_GajA/Old/RecF-like"/>
</dbReference>
<feature type="domain" description="Endonuclease GajA/Old nuclease/RecF-like AAA" evidence="1">
    <location>
        <begin position="34"/>
        <end position="423"/>
    </location>
</feature>
<gene>
    <name evidence="3" type="ORF">Cba03nite_20380</name>
</gene>
<dbReference type="SUPFAM" id="SSF52540">
    <property type="entry name" value="P-loop containing nucleoside triphosphate hydrolases"/>
    <property type="match status" value="1"/>
</dbReference>
<dbReference type="PANTHER" id="PTHR43581:SF2">
    <property type="entry name" value="EXCINUCLEASE ATPASE SUBUNIT"/>
    <property type="match status" value="1"/>
</dbReference>